<sequence length="128" mass="14308">MSNIETNGVWWHALEASRKVGRKIWGSNELTRDWDTRTSAQVFRQQRSLAMYWERGTEPDIYALGRGNGSIKSKIQAVTRCILEAARKVLSKKKCQTDTAQYEDGESFMCGAGADADSVGSTVAERDD</sequence>
<protein>
    <submittedName>
        <fullName evidence="1">Uncharacterized protein</fullName>
    </submittedName>
</protein>
<proteinExistence type="predicted"/>
<organism evidence="1 2">
    <name type="scientific">Armillaria gallica</name>
    <name type="common">Bulbous honey fungus</name>
    <name type="synonym">Armillaria bulbosa</name>
    <dbReference type="NCBI Taxonomy" id="47427"/>
    <lineage>
        <taxon>Eukaryota</taxon>
        <taxon>Fungi</taxon>
        <taxon>Dikarya</taxon>
        <taxon>Basidiomycota</taxon>
        <taxon>Agaricomycotina</taxon>
        <taxon>Agaricomycetes</taxon>
        <taxon>Agaricomycetidae</taxon>
        <taxon>Agaricales</taxon>
        <taxon>Marasmiineae</taxon>
        <taxon>Physalacriaceae</taxon>
        <taxon>Armillaria</taxon>
    </lineage>
</organism>
<dbReference type="AlphaFoldDB" id="A0A2H3D169"/>
<evidence type="ECO:0000313" key="2">
    <source>
        <dbReference type="Proteomes" id="UP000217790"/>
    </source>
</evidence>
<reference evidence="2" key="1">
    <citation type="journal article" date="2017" name="Nat. Ecol. Evol.">
        <title>Genome expansion and lineage-specific genetic innovations in the forest pathogenic fungi Armillaria.</title>
        <authorList>
            <person name="Sipos G."/>
            <person name="Prasanna A.N."/>
            <person name="Walter M.C."/>
            <person name="O'Connor E."/>
            <person name="Balint B."/>
            <person name="Krizsan K."/>
            <person name="Kiss B."/>
            <person name="Hess J."/>
            <person name="Varga T."/>
            <person name="Slot J."/>
            <person name="Riley R."/>
            <person name="Boka B."/>
            <person name="Rigling D."/>
            <person name="Barry K."/>
            <person name="Lee J."/>
            <person name="Mihaltcheva S."/>
            <person name="LaButti K."/>
            <person name="Lipzen A."/>
            <person name="Waldron R."/>
            <person name="Moloney N.M."/>
            <person name="Sperisen C."/>
            <person name="Kredics L."/>
            <person name="Vagvoelgyi C."/>
            <person name="Patrignani A."/>
            <person name="Fitzpatrick D."/>
            <person name="Nagy I."/>
            <person name="Doyle S."/>
            <person name="Anderson J.B."/>
            <person name="Grigoriev I.V."/>
            <person name="Gueldener U."/>
            <person name="Muensterkoetter M."/>
            <person name="Nagy L.G."/>
        </authorList>
    </citation>
    <scope>NUCLEOTIDE SEQUENCE [LARGE SCALE GENOMIC DNA]</scope>
    <source>
        <strain evidence="2">Ar21-2</strain>
    </source>
</reference>
<dbReference type="OrthoDB" id="3033500at2759"/>
<dbReference type="Proteomes" id="UP000217790">
    <property type="component" value="Unassembled WGS sequence"/>
</dbReference>
<dbReference type="OMA" id="WWHALEA"/>
<gene>
    <name evidence="1" type="ORF">ARMGADRAFT_1090627</name>
</gene>
<keyword evidence="2" id="KW-1185">Reference proteome</keyword>
<name>A0A2H3D169_ARMGA</name>
<accession>A0A2H3D169</accession>
<dbReference type="EMBL" id="KZ293721">
    <property type="protein sequence ID" value="PBK82073.1"/>
    <property type="molecule type" value="Genomic_DNA"/>
</dbReference>
<dbReference type="InParanoid" id="A0A2H3D169"/>
<evidence type="ECO:0000313" key="1">
    <source>
        <dbReference type="EMBL" id="PBK82073.1"/>
    </source>
</evidence>